<evidence type="ECO:0008006" key="3">
    <source>
        <dbReference type="Google" id="ProtNLM"/>
    </source>
</evidence>
<organism evidence="1 2">
    <name type="scientific">Moheibacter stercoris</name>
    <dbReference type="NCBI Taxonomy" id="1628251"/>
    <lineage>
        <taxon>Bacteria</taxon>
        <taxon>Pseudomonadati</taxon>
        <taxon>Bacteroidota</taxon>
        <taxon>Flavobacteriia</taxon>
        <taxon>Flavobacteriales</taxon>
        <taxon>Weeksellaceae</taxon>
        <taxon>Moheibacter</taxon>
    </lineage>
</organism>
<dbReference type="Proteomes" id="UP001549146">
    <property type="component" value="Unassembled WGS sequence"/>
</dbReference>
<sequence>MKIKSLIIFALGLIFVVWSCKDEPTFKGKHDPEVIKTYRNHSTPASKMDSLTSIGFITKQKLTELYELSSLYSSNVGDSLMREILYPQIKSYFLPNDSLNLAQILAEMDSLKVHFVELGQLDFPESDSLVADSVRRVNYQLKYYSQDKKLIDILNKNAEFILKREPKKFKHEFTFYFQNLIQEVEEKDTISVGVTQ</sequence>
<reference evidence="1 2" key="1">
    <citation type="submission" date="2024-06" db="EMBL/GenBank/DDBJ databases">
        <title>Genomic Encyclopedia of Type Strains, Phase IV (KMG-IV): sequencing the most valuable type-strain genomes for metagenomic binning, comparative biology and taxonomic classification.</title>
        <authorList>
            <person name="Goeker M."/>
        </authorList>
    </citation>
    <scope>NUCLEOTIDE SEQUENCE [LARGE SCALE GENOMIC DNA]</scope>
    <source>
        <strain evidence="1 2">DSM 29388</strain>
    </source>
</reference>
<gene>
    <name evidence="1" type="ORF">ABID46_000164</name>
</gene>
<evidence type="ECO:0000313" key="1">
    <source>
        <dbReference type="EMBL" id="MET3730612.1"/>
    </source>
</evidence>
<keyword evidence="2" id="KW-1185">Reference proteome</keyword>
<proteinExistence type="predicted"/>
<accession>A0ABV2LSR7</accession>
<dbReference type="EMBL" id="JBEPMO010000001">
    <property type="protein sequence ID" value="MET3730612.1"/>
    <property type="molecule type" value="Genomic_DNA"/>
</dbReference>
<dbReference type="RefSeq" id="WP_354505765.1">
    <property type="nucleotide sequence ID" value="NZ_JBEPMO010000001.1"/>
</dbReference>
<evidence type="ECO:0000313" key="2">
    <source>
        <dbReference type="Proteomes" id="UP001549146"/>
    </source>
</evidence>
<comment type="caution">
    <text evidence="1">The sequence shown here is derived from an EMBL/GenBank/DDBJ whole genome shotgun (WGS) entry which is preliminary data.</text>
</comment>
<name>A0ABV2LSR7_9FLAO</name>
<protein>
    <recommendedName>
        <fullName evidence="3">DUF4296 domain-containing protein</fullName>
    </recommendedName>
</protein>